<gene>
    <name evidence="2" type="ORF">F0344_20720</name>
</gene>
<dbReference type="Proteomes" id="UP000515307">
    <property type="component" value="Chromosome"/>
</dbReference>
<dbReference type="KEGG" id="sfiy:F0344_20720"/>
<reference evidence="3" key="1">
    <citation type="submission" date="2019-10" db="EMBL/GenBank/DDBJ databases">
        <title>Antimicrobial potential of Antarctic Bacteria.</title>
        <authorList>
            <person name="Benaud N."/>
            <person name="Edwards R.J."/>
            <person name="Ferrari B.C."/>
        </authorList>
    </citation>
    <scope>NUCLEOTIDE SEQUENCE [LARGE SCALE GENOMIC DNA]</scope>
    <source>
        <strain evidence="3">NBSH44</strain>
    </source>
</reference>
<accession>A0A7G7BN08</accession>
<feature type="region of interest" description="Disordered" evidence="1">
    <location>
        <begin position="73"/>
        <end position="104"/>
    </location>
</feature>
<keyword evidence="3" id="KW-1185">Reference proteome</keyword>
<proteinExistence type="predicted"/>
<protein>
    <submittedName>
        <fullName evidence="2">Uncharacterized protein</fullName>
    </submittedName>
</protein>
<dbReference type="EMBL" id="CP045702">
    <property type="protein sequence ID" value="QNE76723.1"/>
    <property type="molecule type" value="Genomic_DNA"/>
</dbReference>
<sequence>MDDTLLALSIPVLVFASGIYGACDTWWRRRHPAPPSPYTHQAARLAERAMLTRAEGIVDGAYEALAPLYDPPGVHSPRATADVTPGADASRDHGRSAPAAARRR</sequence>
<name>A0A7G7BN08_9ACTN</name>
<dbReference type="AlphaFoldDB" id="A0A7G7BN08"/>
<dbReference type="RefSeq" id="WP_185300191.1">
    <property type="nucleotide sequence ID" value="NZ_CP045702.1"/>
</dbReference>
<organism evidence="2 3">
    <name type="scientific">Streptomyces finlayi</name>
    <dbReference type="NCBI Taxonomy" id="67296"/>
    <lineage>
        <taxon>Bacteria</taxon>
        <taxon>Bacillati</taxon>
        <taxon>Actinomycetota</taxon>
        <taxon>Actinomycetes</taxon>
        <taxon>Kitasatosporales</taxon>
        <taxon>Streptomycetaceae</taxon>
        <taxon>Streptomyces</taxon>
    </lineage>
</organism>
<evidence type="ECO:0000313" key="2">
    <source>
        <dbReference type="EMBL" id="QNE76723.1"/>
    </source>
</evidence>
<evidence type="ECO:0000313" key="3">
    <source>
        <dbReference type="Proteomes" id="UP000515307"/>
    </source>
</evidence>
<evidence type="ECO:0000256" key="1">
    <source>
        <dbReference type="SAM" id="MobiDB-lite"/>
    </source>
</evidence>